<evidence type="ECO:0000256" key="2">
    <source>
        <dbReference type="ARBA" id="ARBA00022729"/>
    </source>
</evidence>
<evidence type="ECO:0000256" key="3">
    <source>
        <dbReference type="ARBA" id="ARBA00022737"/>
    </source>
</evidence>
<feature type="domain" description="Fibronectin type-III" evidence="7">
    <location>
        <begin position="764"/>
        <end position="856"/>
    </location>
</feature>
<dbReference type="Gene3D" id="2.60.40.10">
    <property type="entry name" value="Immunoglobulins"/>
    <property type="match status" value="2"/>
</dbReference>
<dbReference type="RefSeq" id="WP_224531073.1">
    <property type="nucleotide sequence ID" value="NZ_JAIUJR010000010.1"/>
</dbReference>
<dbReference type="PROSITE" id="PS51829">
    <property type="entry name" value="P_HOMO_B"/>
    <property type="match status" value="1"/>
</dbReference>
<dbReference type="InterPro" id="IPR024079">
    <property type="entry name" value="MetalloPept_cat_dom_sf"/>
</dbReference>
<evidence type="ECO:0000313" key="10">
    <source>
        <dbReference type="Proteomes" id="UP001198901"/>
    </source>
</evidence>
<evidence type="ECO:0000256" key="4">
    <source>
        <dbReference type="ARBA" id="ARBA00022801"/>
    </source>
</evidence>
<dbReference type="Pfam" id="PF18962">
    <property type="entry name" value="Por_Secre_tail"/>
    <property type="match status" value="1"/>
</dbReference>
<dbReference type="SUPFAM" id="SSF55486">
    <property type="entry name" value="Metalloproteases ('zincins'), catalytic domain"/>
    <property type="match status" value="1"/>
</dbReference>
<dbReference type="Pfam" id="PF01483">
    <property type="entry name" value="P_proprotein"/>
    <property type="match status" value="1"/>
</dbReference>
<dbReference type="PROSITE" id="PS51854">
    <property type="entry name" value="CSPG"/>
    <property type="match status" value="1"/>
</dbReference>
<dbReference type="InterPro" id="IPR013783">
    <property type="entry name" value="Ig-like_fold"/>
</dbReference>
<dbReference type="PROSITE" id="PS50853">
    <property type="entry name" value="FN3"/>
    <property type="match status" value="1"/>
</dbReference>
<dbReference type="SUPFAM" id="SSF49265">
    <property type="entry name" value="Fibronectin type III"/>
    <property type="match status" value="1"/>
</dbReference>
<keyword evidence="5" id="KW-0325">Glycoprotein</keyword>
<organism evidence="9 10">
    <name type="scientific">Winogradskyella alexanderae</name>
    <dbReference type="NCBI Taxonomy" id="2877123"/>
    <lineage>
        <taxon>Bacteria</taxon>
        <taxon>Pseudomonadati</taxon>
        <taxon>Bacteroidota</taxon>
        <taxon>Flavobacteriia</taxon>
        <taxon>Flavobacteriales</taxon>
        <taxon>Flavobacteriaceae</taxon>
        <taxon>Winogradskyella</taxon>
    </lineage>
</organism>
<proteinExistence type="predicted"/>
<dbReference type="Proteomes" id="UP001198901">
    <property type="component" value="Unassembled WGS sequence"/>
</dbReference>
<dbReference type="SUPFAM" id="SSF49785">
    <property type="entry name" value="Galactose-binding domain-like"/>
    <property type="match status" value="1"/>
</dbReference>
<keyword evidence="3" id="KW-0677">Repeat</keyword>
<gene>
    <name evidence="9" type="ORF">LBU54_13750</name>
</gene>
<protein>
    <submittedName>
        <fullName evidence="9">M12 family metallo-peptidase</fullName>
    </submittedName>
</protein>
<dbReference type="InterPro" id="IPR026444">
    <property type="entry name" value="Secre_tail"/>
</dbReference>
<dbReference type="InterPro" id="IPR051561">
    <property type="entry name" value="FRAS1_ECM"/>
</dbReference>
<dbReference type="EMBL" id="JAIUJR010000010">
    <property type="protein sequence ID" value="MCA0133655.1"/>
    <property type="molecule type" value="Genomic_DNA"/>
</dbReference>
<feature type="domain" description="P/Homo B" evidence="8">
    <location>
        <begin position="853"/>
        <end position="1005"/>
    </location>
</feature>
<accession>A0ABS7XUE6</accession>
<evidence type="ECO:0000256" key="6">
    <source>
        <dbReference type="SAM" id="SignalP"/>
    </source>
</evidence>
<dbReference type="PANTHER" id="PTHR45739">
    <property type="entry name" value="MATRIX PROTEIN, PUTATIVE-RELATED"/>
    <property type="match status" value="1"/>
</dbReference>
<comment type="caution">
    <text evidence="9">The sequence shown here is derived from an EMBL/GenBank/DDBJ whole genome shotgun (WGS) entry which is preliminary data.</text>
</comment>
<dbReference type="InterPro" id="IPR003961">
    <property type="entry name" value="FN3_dom"/>
</dbReference>
<evidence type="ECO:0000259" key="8">
    <source>
        <dbReference type="PROSITE" id="PS51829"/>
    </source>
</evidence>
<dbReference type="InterPro" id="IPR002884">
    <property type="entry name" value="P_dom"/>
</dbReference>
<dbReference type="Gene3D" id="2.60.120.260">
    <property type="entry name" value="Galactose-binding domain-like"/>
    <property type="match status" value="1"/>
</dbReference>
<dbReference type="Pfam" id="PF13583">
    <property type="entry name" value="Reprolysin_4"/>
    <property type="match status" value="1"/>
</dbReference>
<reference evidence="10" key="1">
    <citation type="submission" date="2023-07" db="EMBL/GenBank/DDBJ databases">
        <authorList>
            <person name="Yue Y."/>
        </authorList>
    </citation>
    <scope>NUCLEOTIDE SEQUENCE [LARGE SCALE GENOMIC DNA]</scope>
    <source>
        <strain evidence="10">D23</strain>
    </source>
</reference>
<sequence length="1206" mass="130811">MKRLLLTLVSSVMMLPITAQNQKSIWVKKSESELSQKSQNLERVIIPNAYHIFSLDLNRLTDNINSAPKRVSNSHSGSSTIMKFPNSKGTLDDYRIQKTDVMHPDLASKFPYISTYFGQRITNPLEKIYFTITPQGFRGLITGEKTVYIDPYAKGDKINYIVYDRKDYQRNSTDNWRCYADDVENEVNENFDTSLINRNIQDGKLRRYDLAIACTSEYTAYHDDGNAGNGDARADALAAMVITVARVNSVYERDFAVTFQLVADNDLLIYQNGFSVGGDPEPYDNYSGSQMLGVNTSNISGLIGSGGYDIGHVFSTGGGGIAGTSPCATSSKGRGVTGIVTPEFDPFDIDYVSHEIGHQYGAAHTYYNPCFGSKVGDDYEPGSASTIMGYAGICAPNVQDNSDGYFHARSIVQMSASILADACETEITIANIQPTANAGSNYTIPRSTPFVLDGSSSSDPDSGDVLTYTWEQYDNDGTYTQPPLPTNAGGPVFRTNFPVSDPTRTFPNLEAIINNETPTWEVLPSVGRQMDFRLTVRDNSVLGGQTDQDDTVITVSGSAGPFLVTSPNTGSEIWYAGETKTITWNVNNTASLSSNVNILLSTDGGYTYPITLASNVTNDGSHDITVPDNVGVTNRIKIEASSNIFFDLSNADFEIKAGTFELTTTEPTVSVCQPADAVFNLNYAPAPGFTENVTFSVLGLPGGATAEFSPSTISSGGTFTMTISNTGTIVAGNYPLTIQGEGQTTFVTETLEVLLNVFNNNIGEISLLSPANGAQNQTSNPLLSWNALSSASQYDVEVSDTPDFSSIVESATVLNATEYQTTNVTAGNIYYWRVRPENTCLAGQFGEIFIFQTANDVCNTYDNDYFENNDNTWETFSNNAVSARVDVPDNIIVSEVSFYMNATHNDVGDIKMQFSSPTGIFAEVYNRDCANGNNFNVTFADSGSSLSCSGNPTVSGSVLPSQAFSRFNGSSGQGTWVLLATDRTSNSAGGTFNQFSVTICGELQIVNDITVVNKTDITLDQGTSTVINLTELEVAQPGVSNNDLTYVLTKLPVNGTLLLNATPINDGDSFSQTDIQNGLFSYAHDGSNTDPDSFKFSVVGNDNAILGNQQFNFNVVPVLGVNEFNSNDIALYPNPNRGSFNIVLNKNFEEINIQLFDIQGRIMFNRSFTSDTRALHVNSTNLSNGVYLVRLNADGLVLEKKLVIKK</sequence>
<dbReference type="Pfam" id="PF16184">
    <property type="entry name" value="Cadherin_3"/>
    <property type="match status" value="1"/>
</dbReference>
<dbReference type="InterPro" id="IPR039005">
    <property type="entry name" value="CSPG_rpt"/>
</dbReference>
<evidence type="ECO:0000313" key="9">
    <source>
        <dbReference type="EMBL" id="MCA0133655.1"/>
    </source>
</evidence>
<feature type="signal peptide" evidence="6">
    <location>
        <begin position="1"/>
        <end position="19"/>
    </location>
</feature>
<name>A0ABS7XUE6_9FLAO</name>
<evidence type="ECO:0000256" key="5">
    <source>
        <dbReference type="ARBA" id="ARBA00023180"/>
    </source>
</evidence>
<evidence type="ECO:0000259" key="7">
    <source>
        <dbReference type="PROSITE" id="PS50853"/>
    </source>
</evidence>
<dbReference type="NCBIfam" id="TIGR04183">
    <property type="entry name" value="Por_Secre_tail"/>
    <property type="match status" value="1"/>
</dbReference>
<keyword evidence="2 6" id="KW-0732">Signal</keyword>
<dbReference type="PANTHER" id="PTHR45739:SF11">
    <property type="entry name" value="FRAS1-RELATED EXTRACELLULAR MATRIX PROTEIN 1-LIKE ISOFORM X1"/>
    <property type="match status" value="1"/>
</dbReference>
<evidence type="ECO:0000256" key="1">
    <source>
        <dbReference type="ARBA" id="ARBA00022670"/>
    </source>
</evidence>
<keyword evidence="10" id="KW-1185">Reference proteome</keyword>
<feature type="chain" id="PRO_5046348065" evidence="6">
    <location>
        <begin position="20"/>
        <end position="1206"/>
    </location>
</feature>
<dbReference type="Gene3D" id="3.40.390.10">
    <property type="entry name" value="Collagenase (Catalytic Domain)"/>
    <property type="match status" value="1"/>
</dbReference>
<dbReference type="InterPro" id="IPR008979">
    <property type="entry name" value="Galactose-bd-like_sf"/>
</dbReference>
<keyword evidence="4" id="KW-0378">Hydrolase</keyword>
<dbReference type="InterPro" id="IPR036116">
    <property type="entry name" value="FN3_sf"/>
</dbReference>
<keyword evidence="1" id="KW-0645">Protease</keyword>